<name>A0A0H5R517_9EUKA</name>
<proteinExistence type="predicted"/>
<keyword evidence="1" id="KW-0732">Signal</keyword>
<organism evidence="2">
    <name type="scientific">Spongospora subterranea</name>
    <dbReference type="NCBI Taxonomy" id="70186"/>
    <lineage>
        <taxon>Eukaryota</taxon>
        <taxon>Sar</taxon>
        <taxon>Rhizaria</taxon>
        <taxon>Endomyxa</taxon>
        <taxon>Phytomyxea</taxon>
        <taxon>Plasmodiophorida</taxon>
        <taxon>Plasmodiophoridae</taxon>
        <taxon>Spongospora</taxon>
    </lineage>
</organism>
<evidence type="ECO:0000256" key="1">
    <source>
        <dbReference type="SAM" id="SignalP"/>
    </source>
</evidence>
<accession>A0A0H5R517</accession>
<protein>
    <submittedName>
        <fullName evidence="2">Uncharacterized protein</fullName>
    </submittedName>
</protein>
<feature type="chain" id="PRO_5005223010" evidence="1">
    <location>
        <begin position="19"/>
        <end position="261"/>
    </location>
</feature>
<reference evidence="2" key="1">
    <citation type="submission" date="2015-04" db="EMBL/GenBank/DDBJ databases">
        <title>The genome sequence of the plant pathogenic Rhizarian Plasmodiophora brassicae reveals insights in its biotrophic life cycle and the origin of chitin synthesis.</title>
        <authorList>
            <person name="Schwelm A."/>
            <person name="Fogelqvist J."/>
            <person name="Knaust A."/>
            <person name="Julke S."/>
            <person name="Lilja T."/>
            <person name="Dhandapani V."/>
            <person name="Bonilla-Rosso G."/>
            <person name="Karlsson M."/>
            <person name="Shevchenko A."/>
            <person name="Choi S.R."/>
            <person name="Kim H.G."/>
            <person name="Park J.Y."/>
            <person name="Lim Y.P."/>
            <person name="Ludwig-Muller J."/>
            <person name="Dixelius C."/>
        </authorList>
    </citation>
    <scope>NUCLEOTIDE SEQUENCE</scope>
    <source>
        <tissue evidence="2">Potato root galls</tissue>
    </source>
</reference>
<dbReference type="AlphaFoldDB" id="A0A0H5R517"/>
<evidence type="ECO:0000313" key="2">
    <source>
        <dbReference type="EMBL" id="CRZ08887.1"/>
    </source>
</evidence>
<sequence length="261" mass="29535">MASWSLAILLVQIVPCFAHSAMSPYEILNCARRLPPNLLVAVNELIKQNGIASAHENTPCDVLAHALQLGYVLPMVYDWIKLANVPEAYIKSQVEENAPSLGLNLDLVRRLVKYARNSSGVHSSYPFTVLKEARTIWYEKGFLFWAELLIQSAKNETDQAGVYQHQIIALAQKLDSQTEKVIEIINESPAADKAFQEKFIQFLLLVELDSDTFIELKSILNQKISEFRILFEAEQFPESSSSARDVLKRLAWKVPRCPSYP</sequence>
<dbReference type="EMBL" id="HACM01008445">
    <property type="protein sequence ID" value="CRZ08887.1"/>
    <property type="molecule type" value="Transcribed_RNA"/>
</dbReference>
<feature type="signal peptide" evidence="1">
    <location>
        <begin position="1"/>
        <end position="18"/>
    </location>
</feature>